<feature type="transmembrane region" description="Helical" evidence="10">
    <location>
        <begin position="189"/>
        <end position="214"/>
    </location>
</feature>
<sequence length="444" mass="48866">MENRLGRNYGFLSLLKFSLPTIIMMVFTSLYMIVDGMFVTWLIGTTALAAVNIVFPIVSIVIAVGVMLGTGGSAVVARKMGEKKHKEACQDFTRIVMVGVLIGIMITVAGLLFLKPILLFLGANDATYQLCVEYITVLLGFTVFAVLQMVFQSFFVAAGKPDLGLAVTILGGLANIVLDYLFIAKFHMGVAGVAWATGIGYTIPAITGLIWFSVSQKKVLHFVKPVRNKRVLFETFTNGSSEMVTNLAGAIITLLFNIMMARYLGEDGIAAITVVLYEEFILTAIYLGYSSGIAPIISFNYGENNVPMLKRLFRISMAFLIASSIIGFFVVMIFTGQMVRVFVPEGSDVYMLAVHGFRLYGISLLFKGVNIFASSLFTALSNGKVSAFLSLMRTFVFIALGILFLPYVWEVNGIWLAVPIAEILSISISVFFFKKQFKTWNERK</sequence>
<feature type="transmembrane region" description="Helical" evidence="10">
    <location>
        <begin position="21"/>
        <end position="43"/>
    </location>
</feature>
<feature type="transmembrane region" description="Helical" evidence="10">
    <location>
        <begin position="235"/>
        <end position="260"/>
    </location>
</feature>
<evidence type="ECO:0000256" key="10">
    <source>
        <dbReference type="SAM" id="Phobius"/>
    </source>
</evidence>
<dbReference type="NCBIfam" id="TIGR00797">
    <property type="entry name" value="matE"/>
    <property type="match status" value="1"/>
</dbReference>
<evidence type="ECO:0000313" key="11">
    <source>
        <dbReference type="EMBL" id="MCP1102992.1"/>
    </source>
</evidence>
<feature type="transmembrane region" description="Helical" evidence="10">
    <location>
        <begin position="92"/>
        <end position="114"/>
    </location>
</feature>
<evidence type="ECO:0000256" key="9">
    <source>
        <dbReference type="ARBA" id="ARBA00023251"/>
    </source>
</evidence>
<feature type="transmembrane region" description="Helical" evidence="10">
    <location>
        <begin position="134"/>
        <end position="156"/>
    </location>
</feature>
<proteinExistence type="inferred from homology"/>
<reference evidence="11 12" key="1">
    <citation type="journal article" date="2022" name="Genome Biol. Evol.">
        <title>Host diet, physiology and behaviors set the stage for Lachnospiraceae cladogenesis.</title>
        <authorList>
            <person name="Vera-Ponce De Leon A."/>
            <person name="Schneider M."/>
            <person name="Jahnes B.C."/>
            <person name="Sadowski V."/>
            <person name="Camuy-Velez L.A."/>
            <person name="Duan J."/>
            <person name="Sabree Z.L."/>
        </authorList>
    </citation>
    <scope>NUCLEOTIDE SEQUENCE [LARGE SCALE GENOMIC DNA]</scope>
    <source>
        <strain evidence="11 12">PAL113</strain>
    </source>
</reference>
<gene>
    <name evidence="11" type="ORF">NK125_11245</name>
</gene>
<feature type="transmembrane region" description="Helical" evidence="10">
    <location>
        <begin position="414"/>
        <end position="433"/>
    </location>
</feature>
<evidence type="ECO:0000256" key="2">
    <source>
        <dbReference type="ARBA" id="ARBA00008417"/>
    </source>
</evidence>
<dbReference type="InterPro" id="IPR002528">
    <property type="entry name" value="MATE_fam"/>
</dbReference>
<keyword evidence="7 10" id="KW-1133">Transmembrane helix</keyword>
<evidence type="ECO:0000256" key="5">
    <source>
        <dbReference type="ARBA" id="ARBA00022475"/>
    </source>
</evidence>
<dbReference type="InterPro" id="IPR045070">
    <property type="entry name" value="MATE_MepA-like"/>
</dbReference>
<dbReference type="CDD" id="cd13143">
    <property type="entry name" value="MATE_MepA_like"/>
    <property type="match status" value="1"/>
</dbReference>
<evidence type="ECO:0000256" key="1">
    <source>
        <dbReference type="ARBA" id="ARBA00004651"/>
    </source>
</evidence>
<evidence type="ECO:0000256" key="4">
    <source>
        <dbReference type="ARBA" id="ARBA00022448"/>
    </source>
</evidence>
<feature type="transmembrane region" description="Helical" evidence="10">
    <location>
        <begin position="359"/>
        <end position="380"/>
    </location>
</feature>
<feature type="transmembrane region" description="Helical" evidence="10">
    <location>
        <begin position="49"/>
        <end position="71"/>
    </location>
</feature>
<evidence type="ECO:0000313" key="12">
    <source>
        <dbReference type="Proteomes" id="UP001523566"/>
    </source>
</evidence>
<feature type="transmembrane region" description="Helical" evidence="10">
    <location>
        <begin position="163"/>
        <end position="183"/>
    </location>
</feature>
<dbReference type="EMBL" id="JAMZFW010000016">
    <property type="protein sequence ID" value="MCP1102992.1"/>
    <property type="molecule type" value="Genomic_DNA"/>
</dbReference>
<dbReference type="PIRSF" id="PIRSF006603">
    <property type="entry name" value="DinF"/>
    <property type="match status" value="1"/>
</dbReference>
<dbReference type="InterPro" id="IPR051327">
    <property type="entry name" value="MATE_MepA_subfamily"/>
</dbReference>
<evidence type="ECO:0000256" key="6">
    <source>
        <dbReference type="ARBA" id="ARBA00022692"/>
    </source>
</evidence>
<name>A0ABT1EDG0_9FIRM</name>
<comment type="subcellular location">
    <subcellularLocation>
        <location evidence="1">Cell membrane</location>
        <topology evidence="1">Multi-pass membrane protein</topology>
    </subcellularLocation>
</comment>
<dbReference type="PANTHER" id="PTHR43823:SF3">
    <property type="entry name" value="MULTIDRUG EXPORT PROTEIN MEPA"/>
    <property type="match status" value="1"/>
</dbReference>
<keyword evidence="6 10" id="KW-0812">Transmembrane</keyword>
<comment type="caution">
    <text evidence="11">The sequence shown here is derived from an EMBL/GenBank/DDBJ whole genome shotgun (WGS) entry which is preliminary data.</text>
</comment>
<evidence type="ECO:0000256" key="8">
    <source>
        <dbReference type="ARBA" id="ARBA00023136"/>
    </source>
</evidence>
<dbReference type="PANTHER" id="PTHR43823">
    <property type="entry name" value="SPORULATION PROTEIN YKVU"/>
    <property type="match status" value="1"/>
</dbReference>
<organism evidence="11 12">
    <name type="scientific">Aequitasia blattaphilus</name>
    <dbReference type="NCBI Taxonomy" id="2949332"/>
    <lineage>
        <taxon>Bacteria</taxon>
        <taxon>Bacillati</taxon>
        <taxon>Bacillota</taxon>
        <taxon>Clostridia</taxon>
        <taxon>Lachnospirales</taxon>
        <taxon>Lachnospiraceae</taxon>
        <taxon>Aequitasia</taxon>
    </lineage>
</organism>
<feature type="transmembrane region" description="Helical" evidence="10">
    <location>
        <begin position="313"/>
        <end position="339"/>
    </location>
</feature>
<keyword evidence="5" id="KW-1003">Cell membrane</keyword>
<keyword evidence="9" id="KW-0046">Antibiotic resistance</keyword>
<feature type="transmembrane region" description="Helical" evidence="10">
    <location>
        <begin position="387"/>
        <end position="408"/>
    </location>
</feature>
<keyword evidence="12" id="KW-1185">Reference proteome</keyword>
<dbReference type="RefSeq" id="WP_262066778.1">
    <property type="nucleotide sequence ID" value="NZ_JAMXOD010000016.1"/>
</dbReference>
<comment type="similarity">
    <text evidence="2">Belongs to the multi antimicrobial extrusion (MATE) (TC 2.A.66.1) family. MepA subfamily.</text>
</comment>
<keyword evidence="4" id="KW-0813">Transport</keyword>
<dbReference type="Proteomes" id="UP001523566">
    <property type="component" value="Unassembled WGS sequence"/>
</dbReference>
<evidence type="ECO:0000256" key="3">
    <source>
        <dbReference type="ARBA" id="ARBA00022106"/>
    </source>
</evidence>
<feature type="transmembrane region" description="Helical" evidence="10">
    <location>
        <begin position="280"/>
        <end position="301"/>
    </location>
</feature>
<protein>
    <recommendedName>
        <fullName evidence="3">Multidrug export protein MepA</fullName>
    </recommendedName>
</protein>
<dbReference type="Pfam" id="PF01554">
    <property type="entry name" value="MatE"/>
    <property type="match status" value="2"/>
</dbReference>
<keyword evidence="8 10" id="KW-0472">Membrane</keyword>
<evidence type="ECO:0000256" key="7">
    <source>
        <dbReference type="ARBA" id="ARBA00022989"/>
    </source>
</evidence>
<accession>A0ABT1EDG0</accession>
<dbReference type="InterPro" id="IPR048279">
    <property type="entry name" value="MdtK-like"/>
</dbReference>